<dbReference type="Proteomes" id="UP000694419">
    <property type="component" value="Unplaced"/>
</dbReference>
<reference evidence="2" key="1">
    <citation type="submission" date="2025-08" db="UniProtKB">
        <authorList>
            <consortium name="Ensembl"/>
        </authorList>
    </citation>
    <scope>IDENTIFICATION</scope>
</reference>
<feature type="region of interest" description="Disordered" evidence="1">
    <location>
        <begin position="1"/>
        <end position="43"/>
    </location>
</feature>
<evidence type="ECO:0000313" key="3">
    <source>
        <dbReference type="Proteomes" id="UP000694419"/>
    </source>
</evidence>
<reference evidence="2" key="2">
    <citation type="submission" date="2025-09" db="UniProtKB">
        <authorList>
            <consortium name="Ensembl"/>
        </authorList>
    </citation>
    <scope>IDENTIFICATION</scope>
</reference>
<protein>
    <submittedName>
        <fullName evidence="2">Uncharacterized protein</fullName>
    </submittedName>
</protein>
<sequence>MQGPGSTGLGCIPQRGASPHVPIPPGGPFSPPQMPQQQHPALPPCSRVTLQPCHPAALTPCRRVTPQPCQPATLQTCHPAVLTSCSPVTLQLFHSAALPP</sequence>
<accession>A0A8C3KE92</accession>
<dbReference type="AlphaFoldDB" id="A0A8C3KE92"/>
<evidence type="ECO:0000313" key="2">
    <source>
        <dbReference type="Ensembl" id="ENSCPGP00000021075.1"/>
    </source>
</evidence>
<dbReference type="Ensembl" id="ENSCPGT00000023086.1">
    <property type="protein sequence ID" value="ENSCPGP00000021075.1"/>
    <property type="gene ID" value="ENSCPGG00000014718.1"/>
</dbReference>
<organism evidence="2 3">
    <name type="scientific">Calidris pygmaea</name>
    <name type="common">Spoon-billed sandpiper</name>
    <dbReference type="NCBI Taxonomy" id="425635"/>
    <lineage>
        <taxon>Eukaryota</taxon>
        <taxon>Metazoa</taxon>
        <taxon>Chordata</taxon>
        <taxon>Craniata</taxon>
        <taxon>Vertebrata</taxon>
        <taxon>Euteleostomi</taxon>
        <taxon>Archelosauria</taxon>
        <taxon>Archosauria</taxon>
        <taxon>Dinosauria</taxon>
        <taxon>Saurischia</taxon>
        <taxon>Theropoda</taxon>
        <taxon>Coelurosauria</taxon>
        <taxon>Aves</taxon>
        <taxon>Neognathae</taxon>
        <taxon>Neoaves</taxon>
        <taxon>Charadriiformes</taxon>
        <taxon>Scolopacidae</taxon>
        <taxon>Calidris</taxon>
    </lineage>
</organism>
<name>A0A8C3KE92_9CHAR</name>
<feature type="compositionally biased region" description="Pro residues" evidence="1">
    <location>
        <begin position="21"/>
        <end position="34"/>
    </location>
</feature>
<evidence type="ECO:0000256" key="1">
    <source>
        <dbReference type="SAM" id="MobiDB-lite"/>
    </source>
</evidence>
<proteinExistence type="predicted"/>
<keyword evidence="3" id="KW-1185">Reference proteome</keyword>